<dbReference type="InterPro" id="IPR036770">
    <property type="entry name" value="Ankyrin_rpt-contain_sf"/>
</dbReference>
<feature type="repeat" description="ANK" evidence="3">
    <location>
        <begin position="20"/>
        <end position="52"/>
    </location>
</feature>
<dbReference type="SUPFAM" id="SSF48403">
    <property type="entry name" value="Ankyrin repeat"/>
    <property type="match status" value="1"/>
</dbReference>
<keyword evidence="1" id="KW-0677">Repeat</keyword>
<comment type="caution">
    <text evidence="4">The sequence shown here is derived from an EMBL/GenBank/DDBJ whole genome shotgun (WGS) entry which is preliminary data.</text>
</comment>
<evidence type="ECO:0000313" key="5">
    <source>
        <dbReference type="Proteomes" id="UP000469558"/>
    </source>
</evidence>
<dbReference type="PANTHER" id="PTHR24198:SF165">
    <property type="entry name" value="ANKYRIN REPEAT-CONTAINING PROTEIN-RELATED"/>
    <property type="match status" value="1"/>
</dbReference>
<keyword evidence="2 3" id="KW-0040">ANK repeat</keyword>
<sequence>MVVLNLLIKAGTDIRAQDVLGQTPLYFAAMHGHYDICTELIALGAYFQIRTADGTSCLHAAAKKGSISIMELLVMSGVDINAVTFDEITPLHMATLRDLPDAISFLQQKSAFVEARDTKGRTPLNTAVRKDRKNSVRQLLKGGVEVDAQDKKRRTLLYIAAEKGHSEIVEMLLQFGAKLDIPSSSGYTALHVATIGGHQEIVQLLVNHGSDVNRRSETIERISPLHLAAKEEETEIARILIAHGAKIDVRTASGDTPLHLAVFEQTAVFAGEREPGVNNIGLKQSKVADKVRETADEILSLLRPLTIPPSGTTTTICPGSPSETEFQPPIAILSVNTFSSHSYPKSSMLGEKNQYSSSITITAEFRSLSAPCTANKTQVVGQEFRHLSLVLPSLAKLSHTKINHLKWFISPDRLALLQAETRQNATAEALLKIHNYIAPMQLRYPLIRCLSFREQPNYRNFERNVPDFDRIARQGDSATMYAMHDELDGGYGYEIEQKETAAFGLEPQSIELASEMYGDWVVIEQGLLRNLLGTFV</sequence>
<evidence type="ECO:0000256" key="1">
    <source>
        <dbReference type="ARBA" id="ARBA00022737"/>
    </source>
</evidence>
<evidence type="ECO:0000256" key="2">
    <source>
        <dbReference type="ARBA" id="ARBA00023043"/>
    </source>
</evidence>
<reference evidence="4 5" key="1">
    <citation type="submission" date="2018-05" db="EMBL/GenBank/DDBJ databases">
        <title>Genome sequencing and assembly of the regulated plant pathogen Lachnellula willkommii and related sister species for the development of diagnostic species identification markers.</title>
        <authorList>
            <person name="Giroux E."/>
            <person name="Bilodeau G."/>
        </authorList>
    </citation>
    <scope>NUCLEOTIDE SEQUENCE [LARGE SCALE GENOMIC DNA]</scope>
    <source>
        <strain evidence="4 5">CBS 268.59</strain>
    </source>
</reference>
<dbReference type="PRINTS" id="PR01415">
    <property type="entry name" value="ANKYRIN"/>
</dbReference>
<keyword evidence="5" id="KW-1185">Reference proteome</keyword>
<dbReference type="Pfam" id="PF12796">
    <property type="entry name" value="Ank_2"/>
    <property type="match status" value="3"/>
</dbReference>
<dbReference type="PROSITE" id="PS50297">
    <property type="entry name" value="ANK_REP_REGION"/>
    <property type="match status" value="6"/>
</dbReference>
<dbReference type="PANTHER" id="PTHR24198">
    <property type="entry name" value="ANKYRIN REPEAT AND PROTEIN KINASE DOMAIN-CONTAINING PROTEIN"/>
    <property type="match status" value="1"/>
</dbReference>
<dbReference type="PROSITE" id="PS50088">
    <property type="entry name" value="ANK_REPEAT"/>
    <property type="match status" value="6"/>
</dbReference>
<feature type="repeat" description="ANK" evidence="3">
    <location>
        <begin position="220"/>
        <end position="252"/>
    </location>
</feature>
<evidence type="ECO:0000313" key="4">
    <source>
        <dbReference type="EMBL" id="TVY60757.1"/>
    </source>
</evidence>
<evidence type="ECO:0000256" key="3">
    <source>
        <dbReference type="PROSITE-ProRule" id="PRU00023"/>
    </source>
</evidence>
<dbReference type="EMBL" id="QGMK01002132">
    <property type="protein sequence ID" value="TVY60757.1"/>
    <property type="molecule type" value="Genomic_DNA"/>
</dbReference>
<protein>
    <submittedName>
        <fullName evidence="4">Ankyrin-3</fullName>
    </submittedName>
</protein>
<feature type="repeat" description="ANK" evidence="3">
    <location>
        <begin position="185"/>
        <end position="217"/>
    </location>
</feature>
<dbReference type="Proteomes" id="UP000469558">
    <property type="component" value="Unassembled WGS sequence"/>
</dbReference>
<organism evidence="4 5">
    <name type="scientific">Lachnellula suecica</name>
    <dbReference type="NCBI Taxonomy" id="602035"/>
    <lineage>
        <taxon>Eukaryota</taxon>
        <taxon>Fungi</taxon>
        <taxon>Dikarya</taxon>
        <taxon>Ascomycota</taxon>
        <taxon>Pezizomycotina</taxon>
        <taxon>Leotiomycetes</taxon>
        <taxon>Helotiales</taxon>
        <taxon>Lachnaceae</taxon>
        <taxon>Lachnellula</taxon>
    </lineage>
</organism>
<proteinExistence type="predicted"/>
<dbReference type="SMART" id="SM00248">
    <property type="entry name" value="ANK"/>
    <property type="match status" value="8"/>
</dbReference>
<dbReference type="Gene3D" id="1.25.40.20">
    <property type="entry name" value="Ankyrin repeat-containing domain"/>
    <property type="match status" value="1"/>
</dbReference>
<feature type="repeat" description="ANK" evidence="3">
    <location>
        <begin position="53"/>
        <end position="85"/>
    </location>
</feature>
<feature type="repeat" description="ANK" evidence="3">
    <location>
        <begin position="152"/>
        <end position="184"/>
    </location>
</feature>
<accession>A0A8T9BTY9</accession>
<name>A0A8T9BTY9_9HELO</name>
<dbReference type="InterPro" id="IPR002110">
    <property type="entry name" value="Ankyrin_rpt"/>
</dbReference>
<dbReference type="AlphaFoldDB" id="A0A8T9BTY9"/>
<feature type="repeat" description="ANK" evidence="3">
    <location>
        <begin position="119"/>
        <end position="151"/>
    </location>
</feature>
<gene>
    <name evidence="4" type="primary">Ank3_1</name>
    <name evidence="4" type="ORF">LSUE1_G009618</name>
</gene>
<dbReference type="OrthoDB" id="20872at2759"/>